<evidence type="ECO:0000259" key="2">
    <source>
        <dbReference type="PROSITE" id="PS50850"/>
    </source>
</evidence>
<dbReference type="InterPro" id="IPR011701">
    <property type="entry name" value="MFS"/>
</dbReference>
<dbReference type="GO" id="GO:0022857">
    <property type="term" value="F:transmembrane transporter activity"/>
    <property type="evidence" value="ECO:0007669"/>
    <property type="project" value="InterPro"/>
</dbReference>
<feature type="transmembrane region" description="Helical" evidence="1">
    <location>
        <begin position="142"/>
        <end position="165"/>
    </location>
</feature>
<keyword evidence="1" id="KW-0472">Membrane</keyword>
<name>A0A6J6QCH9_9ZZZZ</name>
<dbReference type="AlphaFoldDB" id="A0A6J6QCH9"/>
<dbReference type="PROSITE" id="PS50850">
    <property type="entry name" value="MFS"/>
    <property type="match status" value="1"/>
</dbReference>
<keyword evidence="1" id="KW-0812">Transmembrane</keyword>
<proteinExistence type="predicted"/>
<feature type="transmembrane region" description="Helical" evidence="1">
    <location>
        <begin position="358"/>
        <end position="378"/>
    </location>
</feature>
<protein>
    <submittedName>
        <fullName evidence="3">Unannotated protein</fullName>
    </submittedName>
</protein>
<gene>
    <name evidence="3" type="ORF">UFOPK2593_01016</name>
    <name evidence="4" type="ORF">UFOPK2894_00160</name>
</gene>
<keyword evidence="1" id="KW-1133">Transmembrane helix</keyword>
<feature type="transmembrane region" description="Helical" evidence="1">
    <location>
        <begin position="322"/>
        <end position="346"/>
    </location>
</feature>
<dbReference type="PANTHER" id="PTHR23534">
    <property type="entry name" value="MFS PERMEASE"/>
    <property type="match status" value="1"/>
</dbReference>
<dbReference type="InterPro" id="IPR020846">
    <property type="entry name" value="MFS_dom"/>
</dbReference>
<feature type="transmembrane region" description="Helical" evidence="1">
    <location>
        <begin position="20"/>
        <end position="40"/>
    </location>
</feature>
<feature type="transmembrane region" description="Helical" evidence="1">
    <location>
        <begin position="295"/>
        <end position="316"/>
    </location>
</feature>
<feature type="transmembrane region" description="Helical" evidence="1">
    <location>
        <begin position="230"/>
        <end position="251"/>
    </location>
</feature>
<feature type="domain" description="Major facilitator superfamily (MFS) profile" evidence="2">
    <location>
        <begin position="13"/>
        <end position="407"/>
    </location>
</feature>
<dbReference type="EMBL" id="CAEZZQ010000006">
    <property type="protein sequence ID" value="CAB4765001.1"/>
    <property type="molecule type" value="Genomic_DNA"/>
</dbReference>
<organism evidence="3">
    <name type="scientific">freshwater metagenome</name>
    <dbReference type="NCBI Taxonomy" id="449393"/>
    <lineage>
        <taxon>unclassified sequences</taxon>
        <taxon>metagenomes</taxon>
        <taxon>ecological metagenomes</taxon>
    </lineage>
</organism>
<feature type="transmembrane region" description="Helical" evidence="1">
    <location>
        <begin position="263"/>
        <end position="283"/>
    </location>
</feature>
<dbReference type="PANTHER" id="PTHR23534:SF1">
    <property type="entry name" value="MAJOR FACILITATOR SUPERFAMILY PROTEIN"/>
    <property type="match status" value="1"/>
</dbReference>
<dbReference type="Pfam" id="PF07690">
    <property type="entry name" value="MFS_1"/>
    <property type="match status" value="1"/>
</dbReference>
<reference evidence="3" key="1">
    <citation type="submission" date="2020-05" db="EMBL/GenBank/DDBJ databases">
        <authorList>
            <person name="Chiriac C."/>
            <person name="Salcher M."/>
            <person name="Ghai R."/>
            <person name="Kavagutti S V."/>
        </authorList>
    </citation>
    <scope>NUCLEOTIDE SEQUENCE</scope>
</reference>
<accession>A0A6J6QCH9</accession>
<dbReference type="SUPFAM" id="SSF103473">
    <property type="entry name" value="MFS general substrate transporter"/>
    <property type="match status" value="1"/>
</dbReference>
<sequence>MSDSSVAIVRRRTIQTLSAAQVFSGIGVAGAVPAGGLLVLEVSGSESLSGLAQTFSVLGAALMAIPLASLTVRGGRRLALSTGYIVGAMGAAAAVIGGSMSFLPLILFGTMMVGGASAAGYQTRFAAVDLSSEEHRARDLSLVVWAGTVGAVAGPNLLEFSGSIATSLGMRELVGPYLFAGSMLLVGVAIIWTRLRPDPYLFSRRDASDPVKRERGTTKRAFVTIRASRPATIALAAIVVGHIAMVSIMVMTPVHMRHVDVSLQVIGLVISVHILGMYALSPVMGWLTDRYGRYAVIRLGVLLLLLSALVAGTAAADDAISLGIGLFLLGLGWSATIVAGSTLLAESLDSADRPAAQGASDLMMNGAGALGGVMAGIIIATANYGVLCAVAAIPIVLLGLATVRRAK</sequence>
<feature type="transmembrane region" description="Helical" evidence="1">
    <location>
        <begin position="102"/>
        <end position="121"/>
    </location>
</feature>
<feature type="transmembrane region" description="Helical" evidence="1">
    <location>
        <begin position="52"/>
        <end position="71"/>
    </location>
</feature>
<dbReference type="InterPro" id="IPR036259">
    <property type="entry name" value="MFS_trans_sf"/>
</dbReference>
<evidence type="ECO:0000313" key="4">
    <source>
        <dbReference type="EMBL" id="CAB4765001.1"/>
    </source>
</evidence>
<feature type="transmembrane region" description="Helical" evidence="1">
    <location>
        <begin position="177"/>
        <end position="195"/>
    </location>
</feature>
<evidence type="ECO:0000256" key="1">
    <source>
        <dbReference type="SAM" id="Phobius"/>
    </source>
</evidence>
<feature type="transmembrane region" description="Helical" evidence="1">
    <location>
        <begin position="384"/>
        <end position="403"/>
    </location>
</feature>
<dbReference type="Gene3D" id="1.20.1250.20">
    <property type="entry name" value="MFS general substrate transporter like domains"/>
    <property type="match status" value="2"/>
</dbReference>
<dbReference type="EMBL" id="CAEZXW010000066">
    <property type="protein sequence ID" value="CAB4708212.1"/>
    <property type="molecule type" value="Genomic_DNA"/>
</dbReference>
<feature type="transmembrane region" description="Helical" evidence="1">
    <location>
        <begin position="78"/>
        <end position="96"/>
    </location>
</feature>
<evidence type="ECO:0000313" key="3">
    <source>
        <dbReference type="EMBL" id="CAB4708212.1"/>
    </source>
</evidence>